<evidence type="ECO:0000256" key="2">
    <source>
        <dbReference type="ARBA" id="ARBA00022448"/>
    </source>
</evidence>
<evidence type="ECO:0000256" key="1">
    <source>
        <dbReference type="ARBA" id="ARBA00004141"/>
    </source>
</evidence>
<feature type="non-terminal residue" evidence="9">
    <location>
        <position position="1"/>
    </location>
</feature>
<keyword evidence="4 7" id="KW-1133">Transmembrane helix</keyword>
<evidence type="ECO:0000313" key="10">
    <source>
        <dbReference type="Proteomes" id="UP000626109"/>
    </source>
</evidence>
<feature type="transmembrane region" description="Helical" evidence="7">
    <location>
        <begin position="129"/>
        <end position="152"/>
    </location>
</feature>
<comment type="caution">
    <text evidence="9">The sequence shown here is derived from an EMBL/GenBank/DDBJ whole genome shotgun (WGS) entry which is preliminary data.</text>
</comment>
<dbReference type="PANTHER" id="PTHR47823">
    <property type="entry name" value="ION_TRANS DOMAIN-CONTAINING PROTEIN"/>
    <property type="match status" value="1"/>
</dbReference>
<dbReference type="InterPro" id="IPR005821">
    <property type="entry name" value="Ion_trans_dom"/>
</dbReference>
<evidence type="ECO:0000256" key="3">
    <source>
        <dbReference type="ARBA" id="ARBA00022692"/>
    </source>
</evidence>
<dbReference type="SUPFAM" id="SSF51206">
    <property type="entry name" value="cAMP-binding domain-like"/>
    <property type="match status" value="1"/>
</dbReference>
<evidence type="ECO:0000313" key="9">
    <source>
        <dbReference type="EMBL" id="CAE8653474.1"/>
    </source>
</evidence>
<evidence type="ECO:0000256" key="4">
    <source>
        <dbReference type="ARBA" id="ARBA00022989"/>
    </source>
</evidence>
<dbReference type="Pfam" id="PF00520">
    <property type="entry name" value="Ion_trans"/>
    <property type="match status" value="1"/>
</dbReference>
<dbReference type="AlphaFoldDB" id="A0A813INL6"/>
<dbReference type="SUPFAM" id="SSF81324">
    <property type="entry name" value="Voltage-gated potassium channels"/>
    <property type="match status" value="1"/>
</dbReference>
<dbReference type="CDD" id="cd00038">
    <property type="entry name" value="CAP_ED"/>
    <property type="match status" value="1"/>
</dbReference>
<comment type="subcellular location">
    <subcellularLocation>
        <location evidence="1">Membrane</location>
        <topology evidence="1">Multi-pass membrane protein</topology>
    </subcellularLocation>
</comment>
<dbReference type="GO" id="GO:0005216">
    <property type="term" value="F:monoatomic ion channel activity"/>
    <property type="evidence" value="ECO:0007669"/>
    <property type="project" value="InterPro"/>
</dbReference>
<dbReference type="InterPro" id="IPR014710">
    <property type="entry name" value="RmlC-like_jellyroll"/>
</dbReference>
<dbReference type="GO" id="GO:0016020">
    <property type="term" value="C:membrane"/>
    <property type="evidence" value="ECO:0007669"/>
    <property type="project" value="UniProtKB-SubCell"/>
</dbReference>
<evidence type="ECO:0000256" key="7">
    <source>
        <dbReference type="SAM" id="Phobius"/>
    </source>
</evidence>
<organism evidence="9 10">
    <name type="scientific">Polarella glacialis</name>
    <name type="common">Dinoflagellate</name>
    <dbReference type="NCBI Taxonomy" id="89957"/>
    <lineage>
        <taxon>Eukaryota</taxon>
        <taxon>Sar</taxon>
        <taxon>Alveolata</taxon>
        <taxon>Dinophyceae</taxon>
        <taxon>Suessiales</taxon>
        <taxon>Suessiaceae</taxon>
        <taxon>Polarella</taxon>
    </lineage>
</organism>
<sequence length="629" mass="69967">DDSDAEHDSDAEFGSEDEGATIEMLESWAGQKRTLHLNNVAKNVARLGQRSPGGPLGSRSSLRAGMTTELGGISTDGQSALSKFLHSFVTKPTCTKRVGWELFGLVLIIYDLIWLPVQVFDPEGSDFTNTLAVISSVYWTADIPYCFFVGFMTRQEKVVEMRLGPIARNYIKTWFPFDLLVVLIDWILNIMDVNAGSTGVSYLRLGKIFRFVRLLRVLRLFKPKQVLSELLKRMQSEASMIVIGIVQLLGFILLALHIVACAWFYVGSYGDRPDNWVSHFHLKSKNIIYQYTTCLHWSITQLTPAGMEVYPVNEVERVFNILIIIGSLVTFSSFVSTITNGLNQLRNLNGEQNELLATMRKYCSENRIPTPLLAQVNSSLQDVLAHSRRRLHAKDVKALALLPTTVRVELYQIVYSPVLARHPLFGVLQDQNQNCGMRLCVDATEDISLPIGGELFASGQEGSKIYYILSGTVKYINQMAQGGCLKPSVGLGSCQAGDWISEPALWVKWRHPGSLNVATQSEIVALESAKVSAVLLREPSLMGVAYKYARSLVKHLQVQSARGTLTDLQPPIETLLAMVEEAMSMESVDGKCIRRDTSDLPPAPVTEFKIPRGSLFKSLRRGTSQQSLV</sequence>
<gene>
    <name evidence="9" type="ORF">PGLA2088_LOCUS10441</name>
</gene>
<evidence type="ECO:0000256" key="6">
    <source>
        <dbReference type="ARBA" id="ARBA00023136"/>
    </source>
</evidence>
<protein>
    <recommendedName>
        <fullName evidence="8">Cyclic nucleotide-binding domain-containing protein</fullName>
    </recommendedName>
</protein>
<reference evidence="9" key="1">
    <citation type="submission" date="2021-02" db="EMBL/GenBank/DDBJ databases">
        <authorList>
            <person name="Dougan E. K."/>
            <person name="Rhodes N."/>
            <person name="Thang M."/>
            <person name="Chan C."/>
        </authorList>
    </citation>
    <scope>NUCLEOTIDE SEQUENCE</scope>
</reference>
<dbReference type="Gene3D" id="1.10.287.70">
    <property type="match status" value="1"/>
</dbReference>
<dbReference type="Gene3D" id="2.60.120.10">
    <property type="entry name" value="Jelly Rolls"/>
    <property type="match status" value="1"/>
</dbReference>
<name>A0A813INL6_POLGL</name>
<dbReference type="InterPro" id="IPR018490">
    <property type="entry name" value="cNMP-bd_dom_sf"/>
</dbReference>
<keyword evidence="2" id="KW-0813">Transport</keyword>
<feature type="transmembrane region" description="Helical" evidence="7">
    <location>
        <begin position="318"/>
        <end position="338"/>
    </location>
</feature>
<keyword evidence="3 7" id="KW-0812">Transmembrane</keyword>
<dbReference type="PANTHER" id="PTHR47823:SF9">
    <property type="entry name" value="CHROMOSOME UNDETERMINED SCAFFOLD_10, WHOLE GENOME SHOTGUN SEQUENCE"/>
    <property type="match status" value="1"/>
</dbReference>
<accession>A0A813INL6</accession>
<feature type="non-terminal residue" evidence="9">
    <location>
        <position position="629"/>
    </location>
</feature>
<dbReference type="InterPro" id="IPR000595">
    <property type="entry name" value="cNMP-bd_dom"/>
</dbReference>
<proteinExistence type="predicted"/>
<keyword evidence="5" id="KW-0406">Ion transport</keyword>
<feature type="transmembrane region" description="Helical" evidence="7">
    <location>
        <begin position="173"/>
        <end position="190"/>
    </location>
</feature>
<feature type="domain" description="Cyclic nucleotide-binding" evidence="8">
    <location>
        <begin position="441"/>
        <end position="522"/>
    </location>
</feature>
<evidence type="ECO:0000256" key="5">
    <source>
        <dbReference type="ARBA" id="ARBA00023065"/>
    </source>
</evidence>
<dbReference type="EMBL" id="CAJNNW010011706">
    <property type="protein sequence ID" value="CAE8653474.1"/>
    <property type="molecule type" value="Genomic_DNA"/>
</dbReference>
<dbReference type="PROSITE" id="PS50042">
    <property type="entry name" value="CNMP_BINDING_3"/>
    <property type="match status" value="1"/>
</dbReference>
<feature type="transmembrane region" description="Helical" evidence="7">
    <location>
        <begin position="241"/>
        <end position="266"/>
    </location>
</feature>
<keyword evidence="6 7" id="KW-0472">Membrane</keyword>
<evidence type="ECO:0000259" key="8">
    <source>
        <dbReference type="PROSITE" id="PS50042"/>
    </source>
</evidence>
<dbReference type="Proteomes" id="UP000626109">
    <property type="component" value="Unassembled WGS sequence"/>
</dbReference>
<feature type="transmembrane region" description="Helical" evidence="7">
    <location>
        <begin position="98"/>
        <end position="117"/>
    </location>
</feature>